<evidence type="ECO:0000256" key="4">
    <source>
        <dbReference type="ARBA" id="ARBA00022777"/>
    </source>
</evidence>
<evidence type="ECO:0000256" key="7">
    <source>
        <dbReference type="SAM" id="Phobius"/>
    </source>
</evidence>
<keyword evidence="11" id="KW-1185">Reference proteome</keyword>
<evidence type="ECO:0000256" key="2">
    <source>
        <dbReference type="ARBA" id="ARBA00012438"/>
    </source>
</evidence>
<dbReference type="EC" id="2.7.13.3" evidence="2"/>
<evidence type="ECO:0000313" key="10">
    <source>
        <dbReference type="EMBL" id="MBW4330373.1"/>
    </source>
</evidence>
<proteinExistence type="predicted"/>
<comment type="catalytic activity">
    <reaction evidence="1">
        <text>ATP + protein L-histidine = ADP + protein N-phospho-L-histidine.</text>
        <dbReference type="EC" id="2.7.13.3"/>
    </reaction>
</comment>
<evidence type="ECO:0000256" key="6">
    <source>
        <dbReference type="SAM" id="Coils"/>
    </source>
</evidence>
<keyword evidence="7" id="KW-0472">Membrane</keyword>
<evidence type="ECO:0000259" key="8">
    <source>
        <dbReference type="PROSITE" id="PS50109"/>
    </source>
</evidence>
<dbReference type="CDD" id="cd00082">
    <property type="entry name" value="HisKA"/>
    <property type="match status" value="1"/>
</dbReference>
<dbReference type="SMART" id="SM00028">
    <property type="entry name" value="TPR"/>
    <property type="match status" value="5"/>
</dbReference>
<feature type="domain" description="Response regulatory" evidence="9">
    <location>
        <begin position="707"/>
        <end position="826"/>
    </location>
</feature>
<keyword evidence="7" id="KW-0812">Transmembrane</keyword>
<feature type="modified residue" description="4-aspartylphosphate" evidence="5">
    <location>
        <position position="756"/>
    </location>
</feature>
<dbReference type="Pfam" id="PF02518">
    <property type="entry name" value="HATPase_c"/>
    <property type="match status" value="1"/>
</dbReference>
<dbReference type="InterPro" id="IPR005467">
    <property type="entry name" value="His_kinase_dom"/>
</dbReference>
<dbReference type="SMART" id="SM00388">
    <property type="entry name" value="HisKA"/>
    <property type="match status" value="1"/>
</dbReference>
<keyword evidence="7" id="KW-1133">Transmembrane helix</keyword>
<dbReference type="InterPro" id="IPR019734">
    <property type="entry name" value="TPR_rpt"/>
</dbReference>
<dbReference type="PROSITE" id="PS50109">
    <property type="entry name" value="HIS_KIN"/>
    <property type="match status" value="1"/>
</dbReference>
<feature type="coiled-coil region" evidence="6">
    <location>
        <begin position="381"/>
        <end position="408"/>
    </location>
</feature>
<organism evidence="10 11">
    <name type="scientific">Stakelama flava</name>
    <dbReference type="NCBI Taxonomy" id="2860338"/>
    <lineage>
        <taxon>Bacteria</taxon>
        <taxon>Pseudomonadati</taxon>
        <taxon>Pseudomonadota</taxon>
        <taxon>Alphaproteobacteria</taxon>
        <taxon>Sphingomonadales</taxon>
        <taxon>Sphingomonadaceae</taxon>
        <taxon>Stakelama</taxon>
    </lineage>
</organism>
<feature type="transmembrane region" description="Helical" evidence="7">
    <location>
        <begin position="415"/>
        <end position="437"/>
    </location>
</feature>
<dbReference type="PANTHER" id="PTHR43047">
    <property type="entry name" value="TWO-COMPONENT HISTIDINE PROTEIN KINASE"/>
    <property type="match status" value="1"/>
</dbReference>
<name>A0ABS6XKN0_9SPHN</name>
<feature type="domain" description="Histidine kinase" evidence="8">
    <location>
        <begin position="471"/>
        <end position="691"/>
    </location>
</feature>
<dbReference type="SMART" id="SM00387">
    <property type="entry name" value="HATPase_c"/>
    <property type="match status" value="1"/>
</dbReference>
<dbReference type="Pfam" id="PF13424">
    <property type="entry name" value="TPR_12"/>
    <property type="match status" value="1"/>
</dbReference>
<dbReference type="Pfam" id="PF00512">
    <property type="entry name" value="HisKA"/>
    <property type="match status" value="1"/>
</dbReference>
<evidence type="ECO:0000313" key="11">
    <source>
        <dbReference type="Proteomes" id="UP001197214"/>
    </source>
</evidence>
<dbReference type="CDD" id="cd16922">
    <property type="entry name" value="HATPase_EvgS-ArcB-TorS-like"/>
    <property type="match status" value="1"/>
</dbReference>
<dbReference type="PROSITE" id="PS50110">
    <property type="entry name" value="RESPONSE_REGULATORY"/>
    <property type="match status" value="1"/>
</dbReference>
<evidence type="ECO:0000256" key="5">
    <source>
        <dbReference type="PROSITE-ProRule" id="PRU00169"/>
    </source>
</evidence>
<dbReference type="InterPro" id="IPR003661">
    <property type="entry name" value="HisK_dim/P_dom"/>
</dbReference>
<sequence length="840" mass="92538">MKRSGNVLDLKRCPARRSSLARRKIASKLYFFAIFSVFCLALFNQAFAGPRPAHIRIRIQNLHELMMANPEKASKEADKLYKELKKYPSDKEEIIARTNTLAVKAEAEMRLGRVNVADKLVYEAMNIIKNFGDLKVKGDLLLTKSSIESSKGSPARALIDLHQAFDIFRKNNDTRGQSVALQNIAFLYSSANDNSQAEKYYKQAKEIYSSDDLLELSLHNNLASVFLQLEKYKQSEKEYELALINAKNLSNTPLQARILGNIARVRLESGDVSSAQTYLKKAFSEAEKSKVSLILPQLMATQARAYFMQSRYKSAVNIIDKLYEDADSGDFYYAHYVAYQVYDAVGDSDKALKHLAAAKRLNDEATKVASSTNAALAAARFDFQNQELKIAKLKADELRRNVAFERSRSRFQRTLFASIGGATLVLIAVLSFSLFTIRRSRNRERETNSKLNASNIALEKALAAKTEFLATTSHEIRTPLNGILGMTQVMLADAAVQNGTRERIGVIHGAGVTMRALVDDILDVAKMETGDLTIERRAMDLQATLREVAAVWRDQAHSRGLDFTLDIDRAPQWIESDAGRIRQIIFNLLANALKFTERGGIGIIVDAMGAGEAEQLRITVTDTGIGIPADQLEEIFDSFKQVDGGTTRKFGGTGLGLSICRNLAMALDGTITVESDLDTGSKFIVTLPLERVAPPRNDNREKKEGPELLVLERNPIARGVWKRTLGEHAGTLNFASDSQEACAVLADGAVSLVLLDEGTLTHDEGQAFEIVGEIARTAHGIGTPVAVMWKAPDEAVHSRLVEAGADHIIEKPITRAALVGRVFGSGEERGIAQALVSRAA</sequence>
<keyword evidence="6" id="KW-0175">Coiled coil</keyword>
<keyword evidence="5" id="KW-0597">Phosphoprotein</keyword>
<evidence type="ECO:0000256" key="1">
    <source>
        <dbReference type="ARBA" id="ARBA00000085"/>
    </source>
</evidence>
<keyword evidence="3" id="KW-0808">Transferase</keyword>
<dbReference type="Pfam" id="PF13181">
    <property type="entry name" value="TPR_8"/>
    <property type="match status" value="1"/>
</dbReference>
<evidence type="ECO:0000256" key="3">
    <source>
        <dbReference type="ARBA" id="ARBA00022679"/>
    </source>
</evidence>
<protein>
    <recommendedName>
        <fullName evidence="2">histidine kinase</fullName>
        <ecNumber evidence="2">2.7.13.3</ecNumber>
    </recommendedName>
</protein>
<reference evidence="10 11" key="1">
    <citation type="submission" date="2021-07" db="EMBL/GenBank/DDBJ databases">
        <title>Stakelama flava sp. nov., a novel endophytic bacterium isolated from branch of Kandelia candel.</title>
        <authorList>
            <person name="Tuo L."/>
        </authorList>
    </citation>
    <scope>NUCLEOTIDE SEQUENCE [LARGE SCALE GENOMIC DNA]</scope>
    <source>
        <strain evidence="10 11">CBK3Z-3</strain>
    </source>
</reference>
<comment type="caution">
    <text evidence="10">The sequence shown here is derived from an EMBL/GenBank/DDBJ whole genome shotgun (WGS) entry which is preliminary data.</text>
</comment>
<dbReference type="InterPro" id="IPR001789">
    <property type="entry name" value="Sig_transdc_resp-reg_receiver"/>
</dbReference>
<keyword evidence="4" id="KW-0418">Kinase</keyword>
<accession>A0ABS6XKN0</accession>
<gene>
    <name evidence="10" type="ORF">KY084_05735</name>
</gene>
<evidence type="ECO:0000259" key="9">
    <source>
        <dbReference type="PROSITE" id="PS50110"/>
    </source>
</evidence>
<dbReference type="RefSeq" id="WP_219237490.1">
    <property type="nucleotide sequence ID" value="NZ_JAHWZX010000004.1"/>
</dbReference>
<dbReference type="PANTHER" id="PTHR43047:SF78">
    <property type="entry name" value="SENSORY_REGULATORY PROTEIN RPFC"/>
    <property type="match status" value="1"/>
</dbReference>
<dbReference type="EMBL" id="JAHWZX010000004">
    <property type="protein sequence ID" value="MBW4330373.1"/>
    <property type="molecule type" value="Genomic_DNA"/>
</dbReference>
<dbReference type="Proteomes" id="UP001197214">
    <property type="component" value="Unassembled WGS sequence"/>
</dbReference>
<dbReference type="InterPro" id="IPR003594">
    <property type="entry name" value="HATPase_dom"/>
</dbReference>